<dbReference type="GO" id="GO:0008233">
    <property type="term" value="F:peptidase activity"/>
    <property type="evidence" value="ECO:0007669"/>
    <property type="project" value="UniProtKB-KW"/>
</dbReference>
<dbReference type="SUPFAM" id="SSF50630">
    <property type="entry name" value="Acid proteases"/>
    <property type="match status" value="1"/>
</dbReference>
<evidence type="ECO:0000256" key="1">
    <source>
        <dbReference type="ARBA" id="ARBA00022670"/>
    </source>
</evidence>
<protein>
    <recommendedName>
        <fullName evidence="5">Xylanase inhibitor N-terminal domain-containing protein</fullName>
    </recommendedName>
</protein>
<accession>A0A0E0NTF3</accession>
<dbReference type="GO" id="GO:0005576">
    <property type="term" value="C:extracellular region"/>
    <property type="evidence" value="ECO:0007669"/>
    <property type="project" value="TreeGrafter"/>
</dbReference>
<name>A0A0E0NTF3_ORYRU</name>
<dbReference type="GO" id="GO:0006508">
    <property type="term" value="P:proteolysis"/>
    <property type="evidence" value="ECO:0007669"/>
    <property type="project" value="UniProtKB-KW"/>
</dbReference>
<keyword evidence="1" id="KW-0645">Protease</keyword>
<keyword evidence="2" id="KW-0378">Hydrolase</keyword>
<organism evidence="3 4">
    <name type="scientific">Oryza rufipogon</name>
    <name type="common">Brownbeard rice</name>
    <name type="synonym">Asian wild rice</name>
    <dbReference type="NCBI Taxonomy" id="4529"/>
    <lineage>
        <taxon>Eukaryota</taxon>
        <taxon>Viridiplantae</taxon>
        <taxon>Streptophyta</taxon>
        <taxon>Embryophyta</taxon>
        <taxon>Tracheophyta</taxon>
        <taxon>Spermatophyta</taxon>
        <taxon>Magnoliopsida</taxon>
        <taxon>Liliopsida</taxon>
        <taxon>Poales</taxon>
        <taxon>Poaceae</taxon>
        <taxon>BOP clade</taxon>
        <taxon>Oryzoideae</taxon>
        <taxon>Oryzeae</taxon>
        <taxon>Oryzinae</taxon>
        <taxon>Oryza</taxon>
    </lineage>
</organism>
<dbReference type="InterPro" id="IPR021109">
    <property type="entry name" value="Peptidase_aspartic_dom_sf"/>
</dbReference>
<dbReference type="Gramene" id="ORUFI03G13430.1">
    <property type="protein sequence ID" value="ORUFI03G13430.1"/>
    <property type="gene ID" value="ORUFI03G13430"/>
</dbReference>
<proteinExistence type="predicted"/>
<dbReference type="AlphaFoldDB" id="A0A0E0NTF3"/>
<evidence type="ECO:0000313" key="4">
    <source>
        <dbReference type="Proteomes" id="UP000008022"/>
    </source>
</evidence>
<evidence type="ECO:0008006" key="5">
    <source>
        <dbReference type="Google" id="ProtNLM"/>
    </source>
</evidence>
<dbReference type="OMA" id="DDVRMQY"/>
<dbReference type="EnsemblPlants" id="ORUFI03G13430.1">
    <property type="protein sequence ID" value="ORUFI03G13430.1"/>
    <property type="gene ID" value="ORUFI03G13430"/>
</dbReference>
<evidence type="ECO:0000256" key="2">
    <source>
        <dbReference type="ARBA" id="ARBA00022801"/>
    </source>
</evidence>
<keyword evidence="4" id="KW-1185">Reference proteome</keyword>
<dbReference type="PANTHER" id="PTHR47967">
    <property type="entry name" value="OS07G0603500 PROTEIN-RELATED"/>
    <property type="match status" value="1"/>
</dbReference>
<dbReference type="STRING" id="4529.A0A0E0NTF3"/>
<reference evidence="3" key="2">
    <citation type="submission" date="2015-06" db="UniProtKB">
        <authorList>
            <consortium name="EnsemblPlants"/>
        </authorList>
    </citation>
    <scope>IDENTIFICATION</scope>
</reference>
<dbReference type="PANTHER" id="PTHR47967:SF36">
    <property type="entry name" value="PEPTIDASE A1 DOMAIN-CONTAINING PROTEIN"/>
    <property type="match status" value="1"/>
</dbReference>
<sequence length="161" mass="17568">MELAADAIGVVYSSGSTTRLLISDTLRTPGRTIRNFVVGCSLMSVYQQSSGLTGFSCGVPSVPSQLGLTKFFYFLLARRFDDNATASDELILGGAGGKDDNVRMQYIPLARSASTRPLCSVYYYLALIAITVRRKSVQLPKRAFVAEELEEAPLSRRRDSA</sequence>
<dbReference type="InterPro" id="IPR051708">
    <property type="entry name" value="Plant_Aspart_Prot_A1"/>
</dbReference>
<reference evidence="4" key="1">
    <citation type="submission" date="2013-06" db="EMBL/GenBank/DDBJ databases">
        <authorList>
            <person name="Zhao Q."/>
        </authorList>
    </citation>
    <scope>NUCLEOTIDE SEQUENCE</scope>
    <source>
        <strain evidence="4">cv. W1943</strain>
    </source>
</reference>
<dbReference type="Proteomes" id="UP000008022">
    <property type="component" value="Unassembled WGS sequence"/>
</dbReference>
<evidence type="ECO:0000313" key="3">
    <source>
        <dbReference type="EnsemblPlants" id="ORUFI03G13430.1"/>
    </source>
</evidence>
<dbReference type="Gene3D" id="2.40.70.10">
    <property type="entry name" value="Acid Proteases"/>
    <property type="match status" value="1"/>
</dbReference>
<dbReference type="eggNOG" id="KOG1339">
    <property type="taxonomic scope" value="Eukaryota"/>
</dbReference>
<dbReference type="HOGENOM" id="CLU_139418_0_0_1"/>